<dbReference type="InterPro" id="IPR002048">
    <property type="entry name" value="EF_hand_dom"/>
</dbReference>
<dbReference type="GO" id="GO:0030425">
    <property type="term" value="C:dendrite"/>
    <property type="evidence" value="ECO:0007669"/>
    <property type="project" value="TreeGrafter"/>
</dbReference>
<reference evidence="3" key="3">
    <citation type="submission" date="2023-05" db="EMBL/GenBank/DDBJ databases">
        <authorList>
            <person name="Smith C.H."/>
        </authorList>
    </citation>
    <scope>NUCLEOTIDE SEQUENCE</scope>
    <source>
        <strain evidence="3">CHS0354</strain>
        <tissue evidence="3">Mantle</tissue>
    </source>
</reference>
<accession>A0AAE0S7F8</accession>
<dbReference type="PROSITE" id="PS50222">
    <property type="entry name" value="EF_HAND_2"/>
    <property type="match status" value="1"/>
</dbReference>
<comment type="caution">
    <text evidence="3">The sequence shown here is derived from an EMBL/GenBank/DDBJ whole genome shotgun (WGS) entry which is preliminary data.</text>
</comment>
<organism evidence="3 4">
    <name type="scientific">Potamilus streckersoni</name>
    <dbReference type="NCBI Taxonomy" id="2493646"/>
    <lineage>
        <taxon>Eukaryota</taxon>
        <taxon>Metazoa</taxon>
        <taxon>Spiralia</taxon>
        <taxon>Lophotrochozoa</taxon>
        <taxon>Mollusca</taxon>
        <taxon>Bivalvia</taxon>
        <taxon>Autobranchia</taxon>
        <taxon>Heteroconchia</taxon>
        <taxon>Palaeoheterodonta</taxon>
        <taxon>Unionida</taxon>
        <taxon>Unionoidea</taxon>
        <taxon>Unionidae</taxon>
        <taxon>Ambleminae</taxon>
        <taxon>Lampsilini</taxon>
        <taxon>Potamilus</taxon>
    </lineage>
</organism>
<dbReference type="GO" id="GO:0099509">
    <property type="term" value="P:regulation of presynaptic cytosolic calcium ion concentration"/>
    <property type="evidence" value="ECO:0007669"/>
    <property type="project" value="TreeGrafter"/>
</dbReference>
<proteinExistence type="predicted"/>
<reference evidence="3" key="2">
    <citation type="journal article" date="2021" name="Genome Biol. Evol.">
        <title>Developing a high-quality reference genome for a parasitic bivalve with doubly uniparental inheritance (Bivalvia: Unionida).</title>
        <authorList>
            <person name="Smith C.H."/>
        </authorList>
    </citation>
    <scope>NUCLEOTIDE SEQUENCE</scope>
    <source>
        <strain evidence="3">CHS0354</strain>
        <tissue evidence="3">Mantle</tissue>
    </source>
</reference>
<feature type="domain" description="EF-hand" evidence="2">
    <location>
        <begin position="52"/>
        <end position="87"/>
    </location>
</feature>
<dbReference type="GO" id="GO:1900271">
    <property type="term" value="P:regulation of long-term synaptic potentiation"/>
    <property type="evidence" value="ECO:0007669"/>
    <property type="project" value="TreeGrafter"/>
</dbReference>
<dbReference type="PANTHER" id="PTHR19972">
    <property type="entry name" value="CALBINDIN"/>
    <property type="match status" value="1"/>
</dbReference>
<sequence length="104" mass="11999">MTAPQYIRRICLLSFMGYFCTQDGNGTIEDEELHGFLKDLMELVEEDYDTDDLVECKRILLEKCDLNRDGKINRDELTMVLMSCSKASGNGQDEDVEEGEHRKQ</sequence>
<dbReference type="InterPro" id="IPR051001">
    <property type="entry name" value="Calbindin_Ca-bind"/>
</dbReference>
<keyword evidence="1" id="KW-0106">Calcium</keyword>
<protein>
    <recommendedName>
        <fullName evidence="2">EF-hand domain-containing protein</fullName>
    </recommendedName>
</protein>
<name>A0AAE0S7F8_9BIVA</name>
<dbReference type="AlphaFoldDB" id="A0AAE0S7F8"/>
<dbReference type="GO" id="GO:0005829">
    <property type="term" value="C:cytosol"/>
    <property type="evidence" value="ECO:0007669"/>
    <property type="project" value="TreeGrafter"/>
</dbReference>
<evidence type="ECO:0000313" key="4">
    <source>
        <dbReference type="Proteomes" id="UP001195483"/>
    </source>
</evidence>
<dbReference type="Gene3D" id="1.10.238.10">
    <property type="entry name" value="EF-hand"/>
    <property type="match status" value="1"/>
</dbReference>
<keyword evidence="4" id="KW-1185">Reference proteome</keyword>
<reference evidence="3" key="1">
    <citation type="journal article" date="2021" name="Genome Biol. Evol.">
        <title>A High-Quality Reference Genome for a Parasitic Bivalve with Doubly Uniparental Inheritance (Bivalvia: Unionida).</title>
        <authorList>
            <person name="Smith C.H."/>
        </authorList>
    </citation>
    <scope>NUCLEOTIDE SEQUENCE</scope>
    <source>
        <strain evidence="3">CHS0354</strain>
    </source>
</reference>
<evidence type="ECO:0000313" key="3">
    <source>
        <dbReference type="EMBL" id="KAK3586534.1"/>
    </source>
</evidence>
<dbReference type="Pfam" id="PF13202">
    <property type="entry name" value="EF-hand_5"/>
    <property type="match status" value="1"/>
</dbReference>
<dbReference type="GO" id="GO:0043195">
    <property type="term" value="C:terminal bouton"/>
    <property type="evidence" value="ECO:0007669"/>
    <property type="project" value="TreeGrafter"/>
</dbReference>
<dbReference type="InterPro" id="IPR018247">
    <property type="entry name" value="EF_Hand_1_Ca_BS"/>
</dbReference>
<dbReference type="GO" id="GO:0005634">
    <property type="term" value="C:nucleus"/>
    <property type="evidence" value="ECO:0007669"/>
    <property type="project" value="TreeGrafter"/>
</dbReference>
<dbReference type="InterPro" id="IPR011992">
    <property type="entry name" value="EF-hand-dom_pair"/>
</dbReference>
<evidence type="ECO:0000259" key="2">
    <source>
        <dbReference type="PROSITE" id="PS50222"/>
    </source>
</evidence>
<dbReference type="PROSITE" id="PS00018">
    <property type="entry name" value="EF_HAND_1"/>
    <property type="match status" value="1"/>
</dbReference>
<dbReference type="PANTHER" id="PTHR19972:SF10">
    <property type="entry name" value="CALBINDIN-32"/>
    <property type="match status" value="1"/>
</dbReference>
<dbReference type="GO" id="GO:0005509">
    <property type="term" value="F:calcium ion binding"/>
    <property type="evidence" value="ECO:0007669"/>
    <property type="project" value="InterPro"/>
</dbReference>
<evidence type="ECO:0000256" key="1">
    <source>
        <dbReference type="ARBA" id="ARBA00022837"/>
    </source>
</evidence>
<dbReference type="Proteomes" id="UP001195483">
    <property type="component" value="Unassembled WGS sequence"/>
</dbReference>
<dbReference type="EMBL" id="JAEAOA010002056">
    <property type="protein sequence ID" value="KAK3586534.1"/>
    <property type="molecule type" value="Genomic_DNA"/>
</dbReference>
<gene>
    <name evidence="3" type="ORF">CHS0354_035070</name>
</gene>
<dbReference type="SUPFAM" id="SSF47473">
    <property type="entry name" value="EF-hand"/>
    <property type="match status" value="1"/>
</dbReference>